<dbReference type="Pfam" id="PF01963">
    <property type="entry name" value="TraB_PrgY_gumN"/>
    <property type="match status" value="1"/>
</dbReference>
<protein>
    <recommendedName>
        <fullName evidence="3">TraB family protein</fullName>
    </recommendedName>
</protein>
<dbReference type="PANTHER" id="PTHR21530:SF7">
    <property type="entry name" value="TRAB DOMAIN-CONTAINING PROTEIN"/>
    <property type="match status" value="1"/>
</dbReference>
<dbReference type="EMBL" id="BARU01004825">
    <property type="protein sequence ID" value="GAH24058.1"/>
    <property type="molecule type" value="Genomic_DNA"/>
</dbReference>
<dbReference type="InterPro" id="IPR046345">
    <property type="entry name" value="TraB_PrgY-like"/>
</dbReference>
<dbReference type="CDD" id="cd14726">
    <property type="entry name" value="TraB_PrgY-like"/>
    <property type="match status" value="1"/>
</dbReference>
<organism evidence="2">
    <name type="scientific">marine sediment metagenome</name>
    <dbReference type="NCBI Taxonomy" id="412755"/>
    <lineage>
        <taxon>unclassified sequences</taxon>
        <taxon>metagenomes</taxon>
        <taxon>ecological metagenomes</taxon>
    </lineage>
</organism>
<dbReference type="AlphaFoldDB" id="X1FTH5"/>
<evidence type="ECO:0008006" key="3">
    <source>
        <dbReference type="Google" id="ProtNLM"/>
    </source>
</evidence>
<gene>
    <name evidence="2" type="ORF">S03H2_09469</name>
</gene>
<reference evidence="2" key="1">
    <citation type="journal article" date="2014" name="Front. Microbiol.">
        <title>High frequency of phylogenetically diverse reductive dehalogenase-homologous genes in deep subseafloor sedimentary metagenomes.</title>
        <authorList>
            <person name="Kawai M."/>
            <person name="Futagami T."/>
            <person name="Toyoda A."/>
            <person name="Takaki Y."/>
            <person name="Nishi S."/>
            <person name="Hori S."/>
            <person name="Arai W."/>
            <person name="Tsubouchi T."/>
            <person name="Morono Y."/>
            <person name="Uchiyama I."/>
            <person name="Ito T."/>
            <person name="Fujiyama A."/>
            <person name="Inagaki F."/>
            <person name="Takami H."/>
        </authorList>
    </citation>
    <scope>NUCLEOTIDE SEQUENCE</scope>
    <source>
        <strain evidence="2">Expedition CK06-06</strain>
    </source>
</reference>
<dbReference type="InterPro" id="IPR002816">
    <property type="entry name" value="TraB/PrgY/GumN_fam"/>
</dbReference>
<comment type="caution">
    <text evidence="2">The sequence shown here is derived from an EMBL/GenBank/DDBJ whole genome shotgun (WGS) entry which is preliminary data.</text>
</comment>
<evidence type="ECO:0000313" key="2">
    <source>
        <dbReference type="EMBL" id="GAH24058.1"/>
    </source>
</evidence>
<feature type="non-terminal residue" evidence="2">
    <location>
        <position position="179"/>
    </location>
</feature>
<evidence type="ECO:0000256" key="1">
    <source>
        <dbReference type="SAM" id="MobiDB-lite"/>
    </source>
</evidence>
<sequence>MSESNLATPAPTATDETDSSLQAQPLARITRDGVEYTLLGTAHVSRASVAAVQELIGTENFDAIAIELCDTRYRALRDREAWRNLDLLQIIRQGKAGMVAANLALSAYQRRLAEQFGIEPGEEMKTAAELAEAQHKPVWLIDREVSTTLKRAYRSVGFLERFGILGGLTASLFERGEVA</sequence>
<dbReference type="PANTHER" id="PTHR21530">
    <property type="entry name" value="PHEROMONE SHUTDOWN PROTEIN"/>
    <property type="match status" value="1"/>
</dbReference>
<feature type="region of interest" description="Disordered" evidence="1">
    <location>
        <begin position="1"/>
        <end position="23"/>
    </location>
</feature>
<name>X1FTH5_9ZZZZ</name>
<accession>X1FTH5</accession>
<proteinExistence type="predicted"/>